<evidence type="ECO:0000256" key="1">
    <source>
        <dbReference type="ARBA" id="ARBA00022729"/>
    </source>
</evidence>
<accession>A0A415E5M6</accession>
<dbReference type="Gene3D" id="3.40.190.170">
    <property type="entry name" value="Bacterial extracellular solute-binding protein, family 7"/>
    <property type="match status" value="1"/>
</dbReference>
<feature type="chain" id="PRO_5039620357" evidence="2">
    <location>
        <begin position="21"/>
        <end position="349"/>
    </location>
</feature>
<dbReference type="PANTHER" id="PTHR33376:SF15">
    <property type="entry name" value="BLL6794 PROTEIN"/>
    <property type="match status" value="1"/>
</dbReference>
<evidence type="ECO:0000313" key="4">
    <source>
        <dbReference type="Proteomes" id="UP000284841"/>
    </source>
</evidence>
<keyword evidence="1 2" id="KW-0732">Signal</keyword>
<evidence type="ECO:0000256" key="2">
    <source>
        <dbReference type="SAM" id="SignalP"/>
    </source>
</evidence>
<dbReference type="EMBL" id="QRMS01000001">
    <property type="protein sequence ID" value="RHJ89073.1"/>
    <property type="molecule type" value="Genomic_DNA"/>
</dbReference>
<dbReference type="PANTHER" id="PTHR33376">
    <property type="match status" value="1"/>
</dbReference>
<gene>
    <name evidence="3" type="ORF">DW099_00400</name>
</gene>
<dbReference type="RefSeq" id="WP_118333130.1">
    <property type="nucleotide sequence ID" value="NZ_AP025567.1"/>
</dbReference>
<dbReference type="OrthoDB" id="9815946at2"/>
<dbReference type="InterPro" id="IPR038404">
    <property type="entry name" value="TRAP_DctP_sf"/>
</dbReference>
<dbReference type="Proteomes" id="UP000284841">
    <property type="component" value="Unassembled WGS sequence"/>
</dbReference>
<dbReference type="Pfam" id="PF03480">
    <property type="entry name" value="DctP"/>
    <property type="match status" value="1"/>
</dbReference>
<proteinExistence type="predicted"/>
<dbReference type="GO" id="GO:0055085">
    <property type="term" value="P:transmembrane transport"/>
    <property type="evidence" value="ECO:0007669"/>
    <property type="project" value="InterPro"/>
</dbReference>
<comment type="caution">
    <text evidence="3">The sequence shown here is derived from an EMBL/GenBank/DDBJ whole genome shotgun (WGS) entry which is preliminary data.</text>
</comment>
<protein>
    <submittedName>
        <fullName evidence="3">Uncharacterized protein</fullName>
    </submittedName>
</protein>
<keyword evidence="4" id="KW-1185">Reference proteome</keyword>
<dbReference type="PROSITE" id="PS51257">
    <property type="entry name" value="PROKAR_LIPOPROTEIN"/>
    <property type="match status" value="1"/>
</dbReference>
<organism evidence="3 4">
    <name type="scientific">Emergencia timonensis</name>
    <dbReference type="NCBI Taxonomy" id="1776384"/>
    <lineage>
        <taxon>Bacteria</taxon>
        <taxon>Bacillati</taxon>
        <taxon>Bacillota</taxon>
        <taxon>Clostridia</taxon>
        <taxon>Peptostreptococcales</taxon>
        <taxon>Anaerovoracaceae</taxon>
        <taxon>Emergencia</taxon>
    </lineage>
</organism>
<dbReference type="InterPro" id="IPR018389">
    <property type="entry name" value="DctP_fam"/>
</dbReference>
<sequence length="349" mass="38696">MKKRILAAFLVLAMAFALSACGGKSAGGDGEDTYNLKFSFEGGESMRTVSVWFGWEDKITEATDGKVTFTNYFDSTLLDANAEMTQLKSGIADIGDVHKLASDGFTIFEKWKGITMGTPVDGQVEMTQTLIDEFPELQDELADFKVMANAMDGGTYQLLTTEKKVSSVEDMKGMVIWCEADFNDYIKALGATPVNTPWSEVYSSLQKNMYDGLLIAAETLQSNNFAEVCNYITMVNLNYLAGPGHLMCLDTWNSLPESIQAVFDDAEIRGYIEKEQAESGHKSEASSIEWAEKNHGTEVIELSDAQQQKFIDILNQSKKSIAKEWDDQGLPGTKLLDRIIELSAEYEKK</sequence>
<dbReference type="AlphaFoldDB" id="A0A415E5M6"/>
<reference evidence="3 4" key="1">
    <citation type="submission" date="2018-08" db="EMBL/GenBank/DDBJ databases">
        <title>A genome reference for cultivated species of the human gut microbiota.</title>
        <authorList>
            <person name="Zou Y."/>
            <person name="Xue W."/>
            <person name="Luo G."/>
        </authorList>
    </citation>
    <scope>NUCLEOTIDE SEQUENCE [LARGE SCALE GENOMIC DNA]</scope>
    <source>
        <strain evidence="3 4">AM07-24</strain>
    </source>
</reference>
<evidence type="ECO:0000313" key="3">
    <source>
        <dbReference type="EMBL" id="RHJ89073.1"/>
    </source>
</evidence>
<feature type="signal peptide" evidence="2">
    <location>
        <begin position="1"/>
        <end position="20"/>
    </location>
</feature>
<dbReference type="NCBIfam" id="NF037995">
    <property type="entry name" value="TRAP_S1"/>
    <property type="match status" value="1"/>
</dbReference>
<dbReference type="STRING" id="1776384.GCA_900086585_02302"/>
<name>A0A415E5M6_9FIRM</name>